<dbReference type="GO" id="GO:0032196">
    <property type="term" value="P:transposition"/>
    <property type="evidence" value="ECO:0007669"/>
    <property type="project" value="UniProtKB-KW"/>
</dbReference>
<dbReference type="Proteomes" id="UP000192575">
    <property type="component" value="Unassembled WGS sequence"/>
</dbReference>
<keyword evidence="3" id="KW-0479">Metal-binding</keyword>
<evidence type="ECO:0000256" key="2">
    <source>
        <dbReference type="ARBA" id="ARBA00022578"/>
    </source>
</evidence>
<comment type="caution">
    <text evidence="10">The sequence shown here is derived from an EMBL/GenBank/DDBJ whole genome shotgun (WGS) entry which is preliminary data.</text>
</comment>
<dbReference type="InterPro" id="IPR021027">
    <property type="entry name" value="Transposase_put_HTH"/>
</dbReference>
<dbReference type="GO" id="GO:0046872">
    <property type="term" value="F:metal ion binding"/>
    <property type="evidence" value="ECO:0007669"/>
    <property type="project" value="UniProtKB-KW"/>
</dbReference>
<sequence length="384" mass="45088">MIRTQKVRLYPNQTMKKVLDDLCDYRRFCWNQGLALWNDMYDSSLILEDKKLKPSERKVRDELVANKEDWQYQLSARCLQLAISDLGKAWSNFFNKALPDWGKPKFKSKKAPRQGFKTDRAKIINGKLRLDKPLGIKTWYDISFKRAKALDGDLKVVSVYRENSKYWASLPFEVEITKKDKTSNKTAVDTNIGHFNYTEGKVNTLPNHLKKLYKRIKHYQRQLARKRVVNGKKATKTDNYVKTRTKLQRDYCKVANIQHDIIHKFTTKLVSDYDKIVIEDLDVKKMQMTHVASKGLQRSLFGYFRQVLTYKAEWYGKEIVLANQFYPSTQRCSKCGYIKTGKDKVGLDGNQKHKTKHNEYICYECGFEIDRDENAVKNLLALIF</sequence>
<dbReference type="NCBIfam" id="TIGR01766">
    <property type="entry name" value="IS200/IS605 family accessory protein TnpB-like domain"/>
    <property type="match status" value="1"/>
</dbReference>
<gene>
    <name evidence="10" type="ORF">B6U56_10600</name>
</gene>
<dbReference type="NCBIfam" id="NF040570">
    <property type="entry name" value="guided_TnpB"/>
    <property type="match status" value="1"/>
</dbReference>
<feature type="domain" description="Cas12f1-like TNB" evidence="8">
    <location>
        <begin position="301"/>
        <end position="379"/>
    </location>
</feature>
<proteinExistence type="inferred from homology"/>
<keyword evidence="4" id="KW-0862">Zinc</keyword>
<feature type="domain" description="Transposase putative helix-turn-helix" evidence="9">
    <location>
        <begin position="1"/>
        <end position="42"/>
    </location>
</feature>
<keyword evidence="6" id="KW-0233">DNA recombination</keyword>
<evidence type="ECO:0000313" key="11">
    <source>
        <dbReference type="Proteomes" id="UP000192575"/>
    </source>
</evidence>
<dbReference type="EMBL" id="NBEF01000034">
    <property type="protein sequence ID" value="OQQ89224.1"/>
    <property type="molecule type" value="Genomic_DNA"/>
</dbReference>
<evidence type="ECO:0000259" key="8">
    <source>
        <dbReference type="Pfam" id="PF07282"/>
    </source>
</evidence>
<keyword evidence="2" id="KW-0815">Transposition</keyword>
<keyword evidence="5" id="KW-0238">DNA-binding</keyword>
<evidence type="ECO:0000313" key="10">
    <source>
        <dbReference type="EMBL" id="OQQ89224.1"/>
    </source>
</evidence>
<dbReference type="GO" id="GO:0003677">
    <property type="term" value="F:DNA binding"/>
    <property type="evidence" value="ECO:0007669"/>
    <property type="project" value="UniProtKB-KW"/>
</dbReference>
<dbReference type="Pfam" id="PF07282">
    <property type="entry name" value="Cas12f1-like_TNB"/>
    <property type="match status" value="1"/>
</dbReference>
<protein>
    <submittedName>
        <fullName evidence="10">Transposase</fullName>
    </submittedName>
</protein>
<dbReference type="GO" id="GO:0006310">
    <property type="term" value="P:DNA recombination"/>
    <property type="evidence" value="ECO:0007669"/>
    <property type="project" value="UniProtKB-KW"/>
</dbReference>
<evidence type="ECO:0000256" key="6">
    <source>
        <dbReference type="ARBA" id="ARBA00023172"/>
    </source>
</evidence>
<feature type="domain" description="Probable transposase IS891/IS1136/IS1341" evidence="7">
    <location>
        <begin position="170"/>
        <end position="287"/>
    </location>
</feature>
<dbReference type="RefSeq" id="WP_081535692.1">
    <property type="nucleotide sequence ID" value="NZ_NBEF01000034.1"/>
</dbReference>
<dbReference type="InterPro" id="IPR010095">
    <property type="entry name" value="Cas12f1-like_TNB"/>
</dbReference>
<dbReference type="InterPro" id="IPR001959">
    <property type="entry name" value="Transposase"/>
</dbReference>
<dbReference type="Pfam" id="PF01385">
    <property type="entry name" value="OrfB_IS605"/>
    <property type="match status" value="1"/>
</dbReference>
<comment type="similarity">
    <text evidence="1">In the C-terminal section; belongs to the transposase 35 family.</text>
</comment>
<evidence type="ECO:0000256" key="5">
    <source>
        <dbReference type="ARBA" id="ARBA00023125"/>
    </source>
</evidence>
<name>A0A1V9R827_9LACO</name>
<evidence type="ECO:0000256" key="3">
    <source>
        <dbReference type="ARBA" id="ARBA00022723"/>
    </source>
</evidence>
<evidence type="ECO:0000259" key="9">
    <source>
        <dbReference type="Pfam" id="PF12323"/>
    </source>
</evidence>
<dbReference type="AlphaFoldDB" id="A0A1V9R827"/>
<accession>A0A1V9R827</accession>
<dbReference type="Pfam" id="PF12323">
    <property type="entry name" value="HTH_OrfB_IS605"/>
    <property type="match status" value="1"/>
</dbReference>
<reference evidence="10 11" key="1">
    <citation type="submission" date="2017-03" db="EMBL/GenBank/DDBJ databases">
        <title>Phylogenomics and comparative genomics of Lactobacillus salivarius, a mammalian gut commensal.</title>
        <authorList>
            <person name="Harris H.M."/>
        </authorList>
    </citation>
    <scope>NUCLEOTIDE SEQUENCE [LARGE SCALE GENOMIC DNA]</scope>
    <source>
        <strain evidence="10 11">JCM 1047</strain>
    </source>
</reference>
<evidence type="ECO:0000256" key="1">
    <source>
        <dbReference type="ARBA" id="ARBA00008761"/>
    </source>
</evidence>
<evidence type="ECO:0000256" key="4">
    <source>
        <dbReference type="ARBA" id="ARBA00022833"/>
    </source>
</evidence>
<evidence type="ECO:0000259" key="7">
    <source>
        <dbReference type="Pfam" id="PF01385"/>
    </source>
</evidence>
<organism evidence="10 11">
    <name type="scientific">Ligilactobacillus salivarius</name>
    <dbReference type="NCBI Taxonomy" id="1624"/>
    <lineage>
        <taxon>Bacteria</taxon>
        <taxon>Bacillati</taxon>
        <taxon>Bacillota</taxon>
        <taxon>Bacilli</taxon>
        <taxon>Lactobacillales</taxon>
        <taxon>Lactobacillaceae</taxon>
        <taxon>Ligilactobacillus</taxon>
    </lineage>
</organism>